<sequence>MPFNPAGIDDNFIYDTLASGEIPVFRGWPTTEEIQNSKYHFISFSREGIEKGNSPASYIERIVVSYVSPSTSETAADLEDIIDVLVRMGLNFRDSTEDTLLYKDTKEEYTILQITVTRPRLYSKQESDVNGKV</sequence>
<evidence type="ECO:0000313" key="2">
    <source>
        <dbReference type="EMBL" id="RKA09277.1"/>
    </source>
</evidence>
<reference evidence="1 4" key="2">
    <citation type="submission" date="2018-06" db="EMBL/GenBank/DDBJ databases">
        <authorList>
            <consortium name="GenomeTrakr: Next Generation Sequencing Network for Food Pathogen Tracability"/>
        </authorList>
    </citation>
    <scope>NUCLEOTIDE SEQUENCE [LARGE SCALE GENOMIC DNA]</scope>
    <source>
        <strain evidence="1 4">FDA00007096</strain>
    </source>
</reference>
<evidence type="ECO:0000313" key="1">
    <source>
        <dbReference type="EMBL" id="EAC5551435.1"/>
    </source>
</evidence>
<dbReference type="Proteomes" id="UP000365297">
    <property type="component" value="Unassembled WGS sequence"/>
</dbReference>
<evidence type="ECO:0000313" key="3">
    <source>
        <dbReference type="Proteomes" id="UP000272537"/>
    </source>
</evidence>
<name>A0A9P1TDX1_LISMN</name>
<evidence type="ECO:0008006" key="5">
    <source>
        <dbReference type="Google" id="ProtNLM"/>
    </source>
</evidence>
<dbReference type="AlphaFoldDB" id="A0A9P1TDX1"/>
<dbReference type="EMBL" id="AAAIXK010000008">
    <property type="protein sequence ID" value="EAC5551435.1"/>
    <property type="molecule type" value="Genomic_DNA"/>
</dbReference>
<dbReference type="EMBL" id="QXLS01000002">
    <property type="protein sequence ID" value="RKA09277.1"/>
    <property type="molecule type" value="Genomic_DNA"/>
</dbReference>
<proteinExistence type="predicted"/>
<protein>
    <recommendedName>
        <fullName evidence="5">Phage protein</fullName>
    </recommendedName>
</protein>
<organism evidence="1 4">
    <name type="scientific">Listeria monocytogenes</name>
    <dbReference type="NCBI Taxonomy" id="1639"/>
    <lineage>
        <taxon>Bacteria</taxon>
        <taxon>Bacillati</taxon>
        <taxon>Bacillota</taxon>
        <taxon>Bacilli</taxon>
        <taxon>Bacillales</taxon>
        <taxon>Listeriaceae</taxon>
        <taxon>Listeria</taxon>
    </lineage>
</organism>
<evidence type="ECO:0000313" key="4">
    <source>
        <dbReference type="Proteomes" id="UP000365297"/>
    </source>
</evidence>
<accession>A0A9P1TDX1</accession>
<comment type="caution">
    <text evidence="1">The sequence shown here is derived from an EMBL/GenBank/DDBJ whole genome shotgun (WGS) entry which is preliminary data.</text>
</comment>
<dbReference type="Proteomes" id="UP000272537">
    <property type="component" value="Unassembled WGS sequence"/>
</dbReference>
<gene>
    <name evidence="1" type="ORF">ARY78_13450</name>
    <name evidence="2" type="ORF">DYZ80_00919</name>
</gene>
<dbReference type="RefSeq" id="WP_038406430.1">
    <property type="nucleotide sequence ID" value="NZ_LNNQ01000015.1"/>
</dbReference>
<reference evidence="2 3" key="1">
    <citation type="journal article" date="2018" name="BMC Genomics">
        <title>Genes significantly associated with lineage II food isolates of Listeria monocytogenes.</title>
        <authorList>
            <person name="Pirone-Davies C."/>
            <person name="Chen Y."/>
            <person name="Pightling A."/>
            <person name="Ryan G."/>
            <person name="Wang Y."/>
            <person name="Yao K."/>
            <person name="Hoffmann M."/>
            <person name="Allard M.W."/>
        </authorList>
    </citation>
    <scope>NUCLEOTIDE SEQUENCE [LARGE SCALE GENOMIC DNA]</scope>
    <source>
        <strain evidence="2 3">PNUSAL000550</strain>
    </source>
</reference>